<keyword evidence="6" id="KW-0808">Transferase</keyword>
<organism evidence="6 7">
    <name type="scientific">Candidatus Scatousia excrementipullorum</name>
    <dbReference type="NCBI Taxonomy" id="2840936"/>
    <lineage>
        <taxon>Bacteria</taxon>
        <taxon>Candidatus Scatousia</taxon>
    </lineage>
</organism>
<dbReference type="SUPFAM" id="SSF53383">
    <property type="entry name" value="PLP-dependent transferases"/>
    <property type="match status" value="1"/>
</dbReference>
<evidence type="ECO:0000256" key="4">
    <source>
        <dbReference type="RuleBase" id="RU004504"/>
    </source>
</evidence>
<evidence type="ECO:0000313" key="6">
    <source>
        <dbReference type="EMBL" id="MBO8430128.1"/>
    </source>
</evidence>
<keyword evidence="6" id="KW-0032">Aminotransferase</keyword>
<dbReference type="GO" id="GO:0008453">
    <property type="term" value="F:alanine-glyoxylate transaminase activity"/>
    <property type="evidence" value="ECO:0007669"/>
    <property type="project" value="TreeGrafter"/>
</dbReference>
<dbReference type="Gene3D" id="3.40.640.10">
    <property type="entry name" value="Type I PLP-dependent aspartate aminotransferase-like (Major domain)"/>
    <property type="match status" value="1"/>
</dbReference>
<reference evidence="6" key="1">
    <citation type="submission" date="2020-10" db="EMBL/GenBank/DDBJ databases">
        <authorList>
            <person name="Gilroy R."/>
        </authorList>
    </citation>
    <scope>NUCLEOTIDE SEQUENCE</scope>
    <source>
        <strain evidence="6">10192</strain>
    </source>
</reference>
<dbReference type="InterPro" id="IPR015421">
    <property type="entry name" value="PyrdxlP-dep_Trfase_major"/>
</dbReference>
<gene>
    <name evidence="6" type="ORF">IAC76_01945</name>
</gene>
<dbReference type="InterPro" id="IPR020578">
    <property type="entry name" value="Aminotrans_V_PyrdxlP_BS"/>
</dbReference>
<dbReference type="Gene3D" id="3.90.1150.10">
    <property type="entry name" value="Aspartate Aminotransferase, domain 1"/>
    <property type="match status" value="1"/>
</dbReference>
<evidence type="ECO:0000256" key="1">
    <source>
        <dbReference type="ARBA" id="ARBA00001933"/>
    </source>
</evidence>
<evidence type="ECO:0000256" key="3">
    <source>
        <dbReference type="RuleBase" id="RU004075"/>
    </source>
</evidence>
<dbReference type="PANTHER" id="PTHR21152">
    <property type="entry name" value="AMINOTRANSFERASE CLASS V"/>
    <property type="match status" value="1"/>
</dbReference>
<protein>
    <submittedName>
        <fullName evidence="6">Alanine--glyoxylate aminotransferase family protein</fullName>
    </submittedName>
</protein>
<name>A0A9D9DM75_9BACT</name>
<comment type="similarity">
    <text evidence="3">Belongs to the class-V pyridoxal-phosphate-dependent aminotransferase family.</text>
</comment>
<dbReference type="GO" id="GO:0004760">
    <property type="term" value="F:L-serine-pyruvate transaminase activity"/>
    <property type="evidence" value="ECO:0007669"/>
    <property type="project" value="TreeGrafter"/>
</dbReference>
<dbReference type="GO" id="GO:0019265">
    <property type="term" value="P:glycine biosynthetic process, by transamination of glyoxylate"/>
    <property type="evidence" value="ECO:0007669"/>
    <property type="project" value="TreeGrafter"/>
</dbReference>
<dbReference type="InterPro" id="IPR015422">
    <property type="entry name" value="PyrdxlP-dep_Trfase_small"/>
</dbReference>
<accession>A0A9D9DM75</accession>
<dbReference type="PROSITE" id="PS00595">
    <property type="entry name" value="AA_TRANSFER_CLASS_5"/>
    <property type="match status" value="1"/>
</dbReference>
<dbReference type="EMBL" id="JADIND010000042">
    <property type="protein sequence ID" value="MBO8430128.1"/>
    <property type="molecule type" value="Genomic_DNA"/>
</dbReference>
<reference evidence="6" key="2">
    <citation type="journal article" date="2021" name="PeerJ">
        <title>Extensive microbial diversity within the chicken gut microbiome revealed by metagenomics and culture.</title>
        <authorList>
            <person name="Gilroy R."/>
            <person name="Ravi A."/>
            <person name="Getino M."/>
            <person name="Pursley I."/>
            <person name="Horton D.L."/>
            <person name="Alikhan N.F."/>
            <person name="Baker D."/>
            <person name="Gharbi K."/>
            <person name="Hall N."/>
            <person name="Watson M."/>
            <person name="Adriaenssens E.M."/>
            <person name="Foster-Nyarko E."/>
            <person name="Jarju S."/>
            <person name="Secka A."/>
            <person name="Antonio M."/>
            <person name="Oren A."/>
            <person name="Chaudhuri R.R."/>
            <person name="La Ragione R."/>
            <person name="Hildebrand F."/>
            <person name="Pallen M.J."/>
        </authorList>
    </citation>
    <scope>NUCLEOTIDE SEQUENCE</scope>
    <source>
        <strain evidence="6">10192</strain>
    </source>
</reference>
<feature type="non-terminal residue" evidence="6">
    <location>
        <position position="1"/>
    </location>
</feature>
<comment type="caution">
    <text evidence="6">The sequence shown here is derived from an EMBL/GenBank/DDBJ whole genome shotgun (WGS) entry which is preliminary data.</text>
</comment>
<dbReference type="InterPro" id="IPR015424">
    <property type="entry name" value="PyrdxlP-dep_Trfase"/>
</dbReference>
<proteinExistence type="inferred from homology"/>
<dbReference type="AlphaFoldDB" id="A0A9D9DM75"/>
<evidence type="ECO:0000313" key="7">
    <source>
        <dbReference type="Proteomes" id="UP000823632"/>
    </source>
</evidence>
<dbReference type="InterPro" id="IPR000192">
    <property type="entry name" value="Aminotrans_V_dom"/>
</dbReference>
<comment type="cofactor">
    <cofactor evidence="1 4">
        <name>pyridoxal 5'-phosphate</name>
        <dbReference type="ChEBI" id="CHEBI:597326"/>
    </cofactor>
</comment>
<keyword evidence="2" id="KW-0663">Pyridoxal phosphate</keyword>
<feature type="domain" description="Aminotransferase class V" evidence="5">
    <location>
        <begin position="2"/>
        <end position="200"/>
    </location>
</feature>
<sequence length="254" mass="27778">KEIKIVTLTHSETSTGAANDIKTLCSIIKEHGALSVVDGVTSVCAMPCKPDEWGIDVLVSGSQKGFMIPPGLAFLTADEKAWKVYEQCKYPSFYFDWAAHRKSVRANSTPFTPAVNLISGLNVALKMIKEEGIDNMNARHKRHAMALRHALKAINLKLLVEKDENASHSITAILPPDGISVPDIRKAMQKDYDIVVANGQNELKDKIFRMGTLGYVCDRDLIAAVGALEAVLYKFGHKFNLGDGVKTLIAELNG</sequence>
<evidence type="ECO:0000256" key="2">
    <source>
        <dbReference type="ARBA" id="ARBA00022898"/>
    </source>
</evidence>
<dbReference type="Pfam" id="PF00266">
    <property type="entry name" value="Aminotran_5"/>
    <property type="match status" value="1"/>
</dbReference>
<dbReference type="PANTHER" id="PTHR21152:SF40">
    <property type="entry name" value="ALANINE--GLYOXYLATE AMINOTRANSFERASE"/>
    <property type="match status" value="1"/>
</dbReference>
<evidence type="ECO:0000259" key="5">
    <source>
        <dbReference type="Pfam" id="PF00266"/>
    </source>
</evidence>
<dbReference type="Proteomes" id="UP000823632">
    <property type="component" value="Unassembled WGS sequence"/>
</dbReference>